<gene>
    <name evidence="10" type="primary">ORF3</name>
</gene>
<dbReference type="InterPro" id="IPR004293">
    <property type="entry name" value="Coronavirus_Orf3a/b"/>
</dbReference>
<evidence type="ECO:0000256" key="6">
    <source>
        <dbReference type="PROSITE-ProRule" id="PRU01311"/>
    </source>
</evidence>
<keyword evidence="5 6" id="KW-0472">Membrane</keyword>
<organism evidence="10">
    <name type="scientific">Bat Coronavirus RaYN20</name>
    <dbReference type="NCBI Taxonomy" id="3018887"/>
    <lineage>
        <taxon>Viruses</taxon>
        <taxon>Riboviria</taxon>
        <taxon>Orthornavirae</taxon>
        <taxon>Pisuviricota</taxon>
        <taxon>Pisoniviricetes</taxon>
        <taxon>Nidovirales</taxon>
        <taxon>Cornidovirineae</taxon>
        <taxon>Coronaviridae</taxon>
        <taxon>Orthocoronavirinae</taxon>
    </lineage>
</organism>
<comment type="subcellular location">
    <subcellularLocation>
        <location evidence="1">Host membrane</location>
        <topology evidence="1">Multi-pass membrane protein</topology>
    </subcellularLocation>
</comment>
<dbReference type="GO" id="GO:0033644">
    <property type="term" value="C:host cell membrane"/>
    <property type="evidence" value="ECO:0007669"/>
    <property type="project" value="UniProtKB-SubCell"/>
</dbReference>
<sequence>MLGLFQQYLPPQRVSSHPLHNVESFTTATNLVFNAPSFLLTSVFVIYFALYRAKSFRINCLMLVLRVLTLMCYIPTLLYFGSYIDAGVIWVVVVSRLAYTIYWAVKYRSFSFVLLNSDKLAFICGKYWYYEDKPYIVLMGGEHFINFGPHFVTFVLPSDVYVALRGYIENDVPLVRRVELINGAFIYVFAQEACVGVYNICCDVQLCEEDNENV</sequence>
<feature type="transmembrane region" description="Helical" evidence="7">
    <location>
        <begin position="63"/>
        <end position="81"/>
    </location>
</feature>
<dbReference type="PROSITE" id="PS51966">
    <property type="entry name" value="COV_VIROPORIN_3A_TM"/>
    <property type="match status" value="1"/>
</dbReference>
<feature type="domain" description="CoV 3a-like viroporin CD" evidence="9">
    <location>
        <begin position="119"/>
        <end position="194"/>
    </location>
</feature>
<protein>
    <submittedName>
        <fullName evidence="10">ORF3 protein</fullName>
    </submittedName>
</protein>
<evidence type="ECO:0000259" key="8">
    <source>
        <dbReference type="PROSITE" id="PS51966"/>
    </source>
</evidence>
<evidence type="ECO:0000256" key="2">
    <source>
        <dbReference type="ARBA" id="ARBA00022692"/>
    </source>
</evidence>
<proteinExistence type="predicted"/>
<evidence type="ECO:0000256" key="1">
    <source>
        <dbReference type="ARBA" id="ARBA00004301"/>
    </source>
</evidence>
<feature type="transmembrane region" description="Helical" evidence="7">
    <location>
        <begin position="31"/>
        <end position="51"/>
    </location>
</feature>
<keyword evidence="4 6" id="KW-1133">Transmembrane helix</keyword>
<dbReference type="InterPro" id="IPR046446">
    <property type="entry name" value="a/bCoV_VIROPORIN_3A-like_CD"/>
</dbReference>
<dbReference type="Pfam" id="PF03053">
    <property type="entry name" value="Corona_NS3b"/>
    <property type="match status" value="1"/>
</dbReference>
<evidence type="ECO:0000313" key="10">
    <source>
        <dbReference type="EMBL" id="WCC61940.1"/>
    </source>
</evidence>
<accession>A0AA49ECA3</accession>
<name>A0AA49ECA3_9NIDO</name>
<evidence type="ECO:0000259" key="9">
    <source>
        <dbReference type="PROSITE" id="PS51967"/>
    </source>
</evidence>
<dbReference type="InterPro" id="IPR046445">
    <property type="entry name" value="a/bCoV_VIROPORIN_3A-like_TM"/>
</dbReference>
<dbReference type="PROSITE" id="PS51967">
    <property type="entry name" value="COV_VIROPORIN_3A_CD"/>
    <property type="match status" value="1"/>
</dbReference>
<evidence type="ECO:0000256" key="5">
    <source>
        <dbReference type="ARBA" id="ARBA00023136"/>
    </source>
</evidence>
<feature type="domain" description="CoV 3a-like viroporin TM" evidence="8">
    <location>
        <begin position="24"/>
        <end position="115"/>
    </location>
</feature>
<dbReference type="GO" id="GO:0016020">
    <property type="term" value="C:membrane"/>
    <property type="evidence" value="ECO:0007669"/>
    <property type="project" value="UniProtKB-UniRule"/>
</dbReference>
<keyword evidence="3 6" id="KW-1043">Host membrane</keyword>
<dbReference type="EMBL" id="OQ175068">
    <property type="protein sequence ID" value="WCC61940.1"/>
    <property type="molecule type" value="Genomic_RNA"/>
</dbReference>
<evidence type="ECO:0000256" key="7">
    <source>
        <dbReference type="SAM" id="Phobius"/>
    </source>
</evidence>
<keyword evidence="2 6" id="KW-0812">Transmembrane</keyword>
<feature type="transmembrane region" description="Helical" evidence="7">
    <location>
        <begin position="87"/>
        <end position="105"/>
    </location>
</feature>
<evidence type="ECO:0000256" key="4">
    <source>
        <dbReference type="ARBA" id="ARBA00022989"/>
    </source>
</evidence>
<evidence type="ECO:0000256" key="3">
    <source>
        <dbReference type="ARBA" id="ARBA00022870"/>
    </source>
</evidence>
<reference evidence="10" key="1">
    <citation type="submission" date="2023-01" db="EMBL/GenBank/DDBJ databases">
        <title>Panoramic Analysis of Coronaviruses Carried by Representative Bat Species in Southern China to Better Understand the Coronavirus Sphere.</title>
        <authorList>
            <person name="Han Y."/>
            <person name="Xu P."/>
            <person name="Wang Y."/>
            <person name="Zhao W."/>
            <person name="Wang J."/>
            <person name="Jin Q."/>
            <person name="Wu Z."/>
        </authorList>
    </citation>
    <scope>NUCLEOTIDE SEQUENCE</scope>
    <source>
        <strain evidence="10">BtRa-AlphaCoV/YN2020-Q48</strain>
    </source>
</reference>